<dbReference type="RefSeq" id="WP_092317865.1">
    <property type="nucleotide sequence ID" value="NZ_FOKY01000001.1"/>
</dbReference>
<dbReference type="UniPathway" id="UPA00277">
    <property type="reaction ID" value="UER00407"/>
</dbReference>
<evidence type="ECO:0000259" key="16">
    <source>
        <dbReference type="SMART" id="SM00904"/>
    </source>
</evidence>
<dbReference type="SUPFAM" id="SSF52374">
    <property type="entry name" value="Nucleotidylyl transferase"/>
    <property type="match status" value="1"/>
</dbReference>
<proteinExistence type="inferred from homology"/>
<name>A0A1I1D784_BREAD</name>
<dbReference type="GO" id="GO:0003919">
    <property type="term" value="F:FMN adenylyltransferase activity"/>
    <property type="evidence" value="ECO:0007669"/>
    <property type="project" value="UniProtKB-UniRule"/>
</dbReference>
<dbReference type="Pfam" id="PF01687">
    <property type="entry name" value="Flavokinase"/>
    <property type="match status" value="1"/>
</dbReference>
<keyword evidence="12" id="KW-0511">Multifunctional enzyme</keyword>
<evidence type="ECO:0000256" key="15">
    <source>
        <dbReference type="PIRNR" id="PIRNR004491"/>
    </source>
</evidence>
<dbReference type="GO" id="GO:0009231">
    <property type="term" value="P:riboflavin biosynthetic process"/>
    <property type="evidence" value="ECO:0007669"/>
    <property type="project" value="InterPro"/>
</dbReference>
<accession>A0A1I1D784</accession>
<dbReference type="PANTHER" id="PTHR22749:SF6">
    <property type="entry name" value="RIBOFLAVIN KINASE"/>
    <property type="match status" value="1"/>
</dbReference>
<sequence length="310" mass="35089">MKLNIPYTSTLHVTIGAFDGVHKAHKKLIARVVDEASKNNDTSLVLTFEPLPKEVLPHEKFEGRLLPASVKQYMLSQQNPNFLIVENFKDIRYLSEDQFIRSLLKYAEKVIFYAGPDFHIGCKEGIRYIGQNVDIIHEPDIIINGFICRSSVIRDLIKNGSVDVAAKLLGYEYTYYGRTISGSQVGRTIDFPTINLQSSNQITPGFGVYFGEILLFGETRPCAAYVGTRPSLRGLDLRMEAHIIDGKPVPSIPESTQTALRLIEKISEEKTLESLENLRKMLYNYKEISLGLATERYKIQKAPPFPECER</sequence>
<dbReference type="PANTHER" id="PTHR22749">
    <property type="entry name" value="RIBOFLAVIN KINASE/FMN ADENYLYLTRANSFERASE"/>
    <property type="match status" value="1"/>
</dbReference>
<comment type="function">
    <text evidence="1">Catalyzes the phosphorylation of riboflavin to FMN followed by the adenylation of FMN to FAD.</text>
</comment>
<gene>
    <name evidence="17" type="ORF">SAMN02745150_00385</name>
</gene>
<evidence type="ECO:0000256" key="2">
    <source>
        <dbReference type="ARBA" id="ARBA00004726"/>
    </source>
</evidence>
<comment type="catalytic activity">
    <reaction evidence="13 15">
        <text>riboflavin + ATP = FMN + ADP + H(+)</text>
        <dbReference type="Rhea" id="RHEA:14357"/>
        <dbReference type="ChEBI" id="CHEBI:15378"/>
        <dbReference type="ChEBI" id="CHEBI:30616"/>
        <dbReference type="ChEBI" id="CHEBI:57986"/>
        <dbReference type="ChEBI" id="CHEBI:58210"/>
        <dbReference type="ChEBI" id="CHEBI:456216"/>
        <dbReference type="EC" id="2.7.1.26"/>
    </reaction>
</comment>
<keyword evidence="9 15" id="KW-0418">Kinase</keyword>
<keyword evidence="18" id="KW-1185">Reference proteome</keyword>
<dbReference type="InterPro" id="IPR023468">
    <property type="entry name" value="Riboflavin_kinase"/>
</dbReference>
<evidence type="ECO:0000256" key="10">
    <source>
        <dbReference type="ARBA" id="ARBA00022827"/>
    </source>
</evidence>
<evidence type="ECO:0000256" key="5">
    <source>
        <dbReference type="ARBA" id="ARBA00022643"/>
    </source>
</evidence>
<dbReference type="InterPro" id="IPR014729">
    <property type="entry name" value="Rossmann-like_a/b/a_fold"/>
</dbReference>
<dbReference type="InterPro" id="IPR002606">
    <property type="entry name" value="Riboflavin_kinase_bac"/>
</dbReference>
<dbReference type="GO" id="GO:0009398">
    <property type="term" value="P:FMN biosynthetic process"/>
    <property type="evidence" value="ECO:0007669"/>
    <property type="project" value="UniProtKB-UniRule"/>
</dbReference>
<evidence type="ECO:0000313" key="17">
    <source>
        <dbReference type="EMBL" id="SFB70869.1"/>
    </source>
</evidence>
<feature type="domain" description="Riboflavin kinase" evidence="16">
    <location>
        <begin position="168"/>
        <end position="294"/>
    </location>
</feature>
<dbReference type="AlphaFoldDB" id="A0A1I1D784"/>
<reference evidence="18" key="1">
    <citation type="submission" date="2016-10" db="EMBL/GenBank/DDBJ databases">
        <authorList>
            <person name="Varghese N."/>
            <person name="Submissions S."/>
        </authorList>
    </citation>
    <scope>NUCLEOTIDE SEQUENCE [LARGE SCALE GENOMIC DNA]</scope>
    <source>
        <strain evidence="18">ATCC 43811</strain>
    </source>
</reference>
<dbReference type="Pfam" id="PF06574">
    <property type="entry name" value="FAD_syn"/>
    <property type="match status" value="1"/>
</dbReference>
<dbReference type="STRING" id="34097.SAMN02745150_00385"/>
<dbReference type="OrthoDB" id="9803667at2"/>
<comment type="catalytic activity">
    <reaction evidence="14 15">
        <text>FMN + ATP + H(+) = FAD + diphosphate</text>
        <dbReference type="Rhea" id="RHEA:17237"/>
        <dbReference type="ChEBI" id="CHEBI:15378"/>
        <dbReference type="ChEBI" id="CHEBI:30616"/>
        <dbReference type="ChEBI" id="CHEBI:33019"/>
        <dbReference type="ChEBI" id="CHEBI:57692"/>
        <dbReference type="ChEBI" id="CHEBI:58210"/>
        <dbReference type="EC" id="2.7.7.2"/>
    </reaction>
</comment>
<dbReference type="InterPro" id="IPR023465">
    <property type="entry name" value="Riboflavin_kinase_dom_sf"/>
</dbReference>
<dbReference type="UniPathway" id="UPA00276">
    <property type="reaction ID" value="UER00406"/>
</dbReference>
<evidence type="ECO:0000256" key="7">
    <source>
        <dbReference type="ARBA" id="ARBA00022695"/>
    </source>
</evidence>
<dbReference type="GO" id="GO:0005524">
    <property type="term" value="F:ATP binding"/>
    <property type="evidence" value="ECO:0007669"/>
    <property type="project" value="UniProtKB-UniRule"/>
</dbReference>
<dbReference type="SUPFAM" id="SSF82114">
    <property type="entry name" value="Riboflavin kinase-like"/>
    <property type="match status" value="1"/>
</dbReference>
<keyword evidence="10 15" id="KW-0274">FAD</keyword>
<evidence type="ECO:0000256" key="1">
    <source>
        <dbReference type="ARBA" id="ARBA00002121"/>
    </source>
</evidence>
<keyword evidence="6 15" id="KW-0808">Transferase</keyword>
<comment type="similarity">
    <text evidence="15">Belongs to the ribF family.</text>
</comment>
<evidence type="ECO:0000256" key="6">
    <source>
        <dbReference type="ARBA" id="ARBA00022679"/>
    </source>
</evidence>
<dbReference type="PIRSF" id="PIRSF004491">
    <property type="entry name" value="FAD_Synth"/>
    <property type="match status" value="1"/>
</dbReference>
<keyword evidence="8 15" id="KW-0547">Nucleotide-binding</keyword>
<keyword evidence="4 15" id="KW-0285">Flavoprotein</keyword>
<evidence type="ECO:0000256" key="3">
    <source>
        <dbReference type="ARBA" id="ARBA00005201"/>
    </source>
</evidence>
<evidence type="ECO:0000256" key="9">
    <source>
        <dbReference type="ARBA" id="ARBA00022777"/>
    </source>
</evidence>
<dbReference type="InterPro" id="IPR015865">
    <property type="entry name" value="Riboflavin_kinase_bac/euk"/>
</dbReference>
<dbReference type="EC" id="2.7.1.26" evidence="15"/>
<protein>
    <recommendedName>
        <fullName evidence="15">Riboflavin biosynthesis protein</fullName>
    </recommendedName>
    <domain>
        <recommendedName>
            <fullName evidence="15">Riboflavin kinase</fullName>
            <ecNumber evidence="15">2.7.1.26</ecNumber>
        </recommendedName>
        <alternativeName>
            <fullName evidence="15">Flavokinase</fullName>
        </alternativeName>
    </domain>
    <domain>
        <recommendedName>
            <fullName evidence="15">FMN adenylyltransferase</fullName>
            <ecNumber evidence="15">2.7.7.2</ecNumber>
        </recommendedName>
        <alternativeName>
            <fullName evidence="15">FAD pyrophosphorylase</fullName>
        </alternativeName>
        <alternativeName>
            <fullName evidence="15">FAD synthase</fullName>
        </alternativeName>
    </domain>
</protein>
<dbReference type="Gene3D" id="2.40.30.30">
    <property type="entry name" value="Riboflavin kinase-like"/>
    <property type="match status" value="1"/>
</dbReference>
<evidence type="ECO:0000256" key="11">
    <source>
        <dbReference type="ARBA" id="ARBA00022840"/>
    </source>
</evidence>
<evidence type="ECO:0000256" key="13">
    <source>
        <dbReference type="ARBA" id="ARBA00047880"/>
    </source>
</evidence>
<dbReference type="GO" id="GO:0008531">
    <property type="term" value="F:riboflavin kinase activity"/>
    <property type="evidence" value="ECO:0007669"/>
    <property type="project" value="UniProtKB-UniRule"/>
</dbReference>
<dbReference type="SMART" id="SM00904">
    <property type="entry name" value="Flavokinase"/>
    <property type="match status" value="1"/>
</dbReference>
<evidence type="ECO:0000313" key="18">
    <source>
        <dbReference type="Proteomes" id="UP000240042"/>
    </source>
</evidence>
<keyword evidence="5 15" id="KW-0288">FMN</keyword>
<keyword evidence="7 15" id="KW-0548">Nucleotidyltransferase</keyword>
<dbReference type="Proteomes" id="UP000240042">
    <property type="component" value="Unassembled WGS sequence"/>
</dbReference>
<evidence type="ECO:0000256" key="4">
    <source>
        <dbReference type="ARBA" id="ARBA00022630"/>
    </source>
</evidence>
<evidence type="ECO:0000256" key="8">
    <source>
        <dbReference type="ARBA" id="ARBA00022741"/>
    </source>
</evidence>
<evidence type="ECO:0000256" key="12">
    <source>
        <dbReference type="ARBA" id="ARBA00023268"/>
    </source>
</evidence>
<evidence type="ECO:0000256" key="14">
    <source>
        <dbReference type="ARBA" id="ARBA00049494"/>
    </source>
</evidence>
<dbReference type="EMBL" id="FOKY01000001">
    <property type="protein sequence ID" value="SFB70869.1"/>
    <property type="molecule type" value="Genomic_DNA"/>
</dbReference>
<comment type="pathway">
    <text evidence="2 15">Cofactor biosynthesis; FAD biosynthesis; FAD from FMN: step 1/1.</text>
</comment>
<dbReference type="GO" id="GO:0006747">
    <property type="term" value="P:FAD biosynthetic process"/>
    <property type="evidence" value="ECO:0007669"/>
    <property type="project" value="UniProtKB-UniRule"/>
</dbReference>
<dbReference type="EC" id="2.7.7.2" evidence="15"/>
<dbReference type="InterPro" id="IPR015864">
    <property type="entry name" value="FAD_synthase"/>
</dbReference>
<organism evidence="17 18">
    <name type="scientific">Brevinema andersonii</name>
    <dbReference type="NCBI Taxonomy" id="34097"/>
    <lineage>
        <taxon>Bacteria</taxon>
        <taxon>Pseudomonadati</taxon>
        <taxon>Spirochaetota</taxon>
        <taxon>Spirochaetia</taxon>
        <taxon>Brevinematales</taxon>
        <taxon>Brevinemataceae</taxon>
        <taxon>Brevinema</taxon>
    </lineage>
</organism>
<dbReference type="Gene3D" id="3.40.50.620">
    <property type="entry name" value="HUPs"/>
    <property type="match status" value="1"/>
</dbReference>
<keyword evidence="11 15" id="KW-0067">ATP-binding</keyword>
<comment type="pathway">
    <text evidence="3 15">Cofactor biosynthesis; FMN biosynthesis; FMN from riboflavin (ATP route): step 1/1.</text>
</comment>